<dbReference type="SUPFAM" id="SSF54897">
    <property type="entry name" value="Protease propeptides/inhibitors"/>
    <property type="match status" value="1"/>
</dbReference>
<dbReference type="FunFam" id="3.40.50.200:FF:000014">
    <property type="entry name" value="Proteinase K"/>
    <property type="match status" value="1"/>
</dbReference>
<dbReference type="InterPro" id="IPR023828">
    <property type="entry name" value="Peptidase_S8_Ser-AS"/>
</dbReference>
<feature type="compositionally biased region" description="Basic and acidic residues" evidence="7">
    <location>
        <begin position="115"/>
        <end position="126"/>
    </location>
</feature>
<keyword evidence="11" id="KW-1185">Reference proteome</keyword>
<dbReference type="InterPro" id="IPR013783">
    <property type="entry name" value="Ig-like_fold"/>
</dbReference>
<evidence type="ECO:0000256" key="5">
    <source>
        <dbReference type="PROSITE-ProRule" id="PRU01240"/>
    </source>
</evidence>
<dbReference type="GO" id="GO:0005975">
    <property type="term" value="P:carbohydrate metabolic process"/>
    <property type="evidence" value="ECO:0007669"/>
    <property type="project" value="UniProtKB-ARBA"/>
</dbReference>
<comment type="caution">
    <text evidence="10">The sequence shown here is derived from an EMBL/GenBank/DDBJ whole genome shotgun (WGS) entry which is preliminary data.</text>
</comment>
<dbReference type="InterPro" id="IPR000601">
    <property type="entry name" value="PKD_dom"/>
</dbReference>
<comment type="similarity">
    <text evidence="1 5 6">Belongs to the peptidase S8 family.</text>
</comment>
<dbReference type="PANTHER" id="PTHR43806">
    <property type="entry name" value="PEPTIDASE S8"/>
    <property type="match status" value="1"/>
</dbReference>
<keyword evidence="8" id="KW-0732">Signal</keyword>
<protein>
    <submittedName>
        <fullName evidence="10">PKD domain-containing protein</fullName>
    </submittedName>
</protein>
<dbReference type="PRINTS" id="PR00723">
    <property type="entry name" value="SUBTILISIN"/>
</dbReference>
<dbReference type="SMART" id="SM00089">
    <property type="entry name" value="PKD"/>
    <property type="match status" value="1"/>
</dbReference>
<dbReference type="InterPro" id="IPR037045">
    <property type="entry name" value="S8pro/Inhibitor_I9_sf"/>
</dbReference>
<evidence type="ECO:0000313" key="11">
    <source>
        <dbReference type="Proteomes" id="UP000295075"/>
    </source>
</evidence>
<dbReference type="PROSITE" id="PS50093">
    <property type="entry name" value="PKD"/>
    <property type="match status" value="1"/>
</dbReference>
<dbReference type="InterPro" id="IPR050131">
    <property type="entry name" value="Peptidase_S8_subtilisin-like"/>
</dbReference>
<feature type="compositionally biased region" description="Polar residues" evidence="7">
    <location>
        <begin position="277"/>
        <end position="291"/>
    </location>
</feature>
<dbReference type="Gene3D" id="3.40.50.200">
    <property type="entry name" value="Peptidase S8/S53 domain"/>
    <property type="match status" value="1"/>
</dbReference>
<dbReference type="InterPro" id="IPR034193">
    <property type="entry name" value="PCSK9_ProteinaseK-like"/>
</dbReference>
<feature type="region of interest" description="Disordered" evidence="7">
    <location>
        <begin position="275"/>
        <end position="296"/>
    </location>
</feature>
<dbReference type="InterPro" id="IPR022398">
    <property type="entry name" value="Peptidase_S8_His-AS"/>
</dbReference>
<dbReference type="InterPro" id="IPR000209">
    <property type="entry name" value="Peptidase_S8/S53_dom"/>
</dbReference>
<dbReference type="InterPro" id="IPR010259">
    <property type="entry name" value="S8pro/Inhibitor_I9"/>
</dbReference>
<dbReference type="Proteomes" id="UP000295075">
    <property type="component" value="Unassembled WGS sequence"/>
</dbReference>
<dbReference type="PROSITE" id="PS00136">
    <property type="entry name" value="SUBTILASE_ASP"/>
    <property type="match status" value="1"/>
</dbReference>
<feature type="active site" description="Charge relay system" evidence="5">
    <location>
        <position position="148"/>
    </location>
</feature>
<dbReference type="InterPro" id="IPR035986">
    <property type="entry name" value="PKD_dom_sf"/>
</dbReference>
<evidence type="ECO:0000313" key="10">
    <source>
        <dbReference type="EMBL" id="TDC23599.1"/>
    </source>
</evidence>
<dbReference type="PROSITE" id="PS00138">
    <property type="entry name" value="SUBTILASE_SER"/>
    <property type="match status" value="1"/>
</dbReference>
<dbReference type="EMBL" id="SMKA01000160">
    <property type="protein sequence ID" value="TDC23599.1"/>
    <property type="molecule type" value="Genomic_DNA"/>
</dbReference>
<dbReference type="PROSITE" id="PS00137">
    <property type="entry name" value="SUBTILASE_HIS"/>
    <property type="match status" value="1"/>
</dbReference>
<dbReference type="InterPro" id="IPR023827">
    <property type="entry name" value="Peptidase_S8_Asp-AS"/>
</dbReference>
<dbReference type="Gene3D" id="2.60.40.10">
    <property type="entry name" value="Immunoglobulins"/>
    <property type="match status" value="1"/>
</dbReference>
<feature type="domain" description="PKD" evidence="9">
    <location>
        <begin position="416"/>
        <end position="478"/>
    </location>
</feature>
<dbReference type="PROSITE" id="PS51892">
    <property type="entry name" value="SUBTILASE"/>
    <property type="match status" value="1"/>
</dbReference>
<evidence type="ECO:0000259" key="9">
    <source>
        <dbReference type="PROSITE" id="PS50093"/>
    </source>
</evidence>
<dbReference type="OrthoDB" id="9802683at2"/>
<dbReference type="CDD" id="cd04077">
    <property type="entry name" value="Peptidases_S8_PCSK9_ProteinaseK_like"/>
    <property type="match status" value="1"/>
</dbReference>
<evidence type="ECO:0000256" key="4">
    <source>
        <dbReference type="ARBA" id="ARBA00022825"/>
    </source>
</evidence>
<dbReference type="CDD" id="cd00146">
    <property type="entry name" value="PKD"/>
    <property type="match status" value="1"/>
</dbReference>
<feature type="chain" id="PRO_5020965398" evidence="8">
    <location>
        <begin position="30"/>
        <end position="492"/>
    </location>
</feature>
<evidence type="ECO:0000256" key="1">
    <source>
        <dbReference type="ARBA" id="ARBA00011073"/>
    </source>
</evidence>
<name>A0A4R4PNG5_9ACTN</name>
<dbReference type="Pfam" id="PF05922">
    <property type="entry name" value="Inhibitor_I9"/>
    <property type="match status" value="1"/>
</dbReference>
<dbReference type="InterPro" id="IPR022409">
    <property type="entry name" value="PKD/Chitinase_dom"/>
</dbReference>
<dbReference type="GO" id="GO:0004252">
    <property type="term" value="F:serine-type endopeptidase activity"/>
    <property type="evidence" value="ECO:0007669"/>
    <property type="project" value="UniProtKB-UniRule"/>
</dbReference>
<reference evidence="10 11" key="1">
    <citation type="submission" date="2019-03" db="EMBL/GenBank/DDBJ databases">
        <title>Draft genome sequences of novel Actinobacteria.</title>
        <authorList>
            <person name="Sahin N."/>
            <person name="Ay H."/>
            <person name="Saygin H."/>
        </authorList>
    </citation>
    <scope>NUCLEOTIDE SEQUENCE [LARGE SCALE GENOMIC DNA]</scope>
    <source>
        <strain evidence="10 11">JCM 30547</strain>
    </source>
</reference>
<proteinExistence type="inferred from homology"/>
<dbReference type="Pfam" id="PF18911">
    <property type="entry name" value="PKD_4"/>
    <property type="match status" value="1"/>
</dbReference>
<organism evidence="10 11">
    <name type="scientific">Kribbella albertanoniae</name>
    <dbReference type="NCBI Taxonomy" id="1266829"/>
    <lineage>
        <taxon>Bacteria</taxon>
        <taxon>Bacillati</taxon>
        <taxon>Actinomycetota</taxon>
        <taxon>Actinomycetes</taxon>
        <taxon>Propionibacteriales</taxon>
        <taxon>Kribbellaceae</taxon>
        <taxon>Kribbella</taxon>
    </lineage>
</organism>
<feature type="active site" description="Charge relay system" evidence="5">
    <location>
        <position position="181"/>
    </location>
</feature>
<evidence type="ECO:0000256" key="6">
    <source>
        <dbReference type="RuleBase" id="RU003355"/>
    </source>
</evidence>
<dbReference type="PANTHER" id="PTHR43806:SF11">
    <property type="entry name" value="CEREVISIN-RELATED"/>
    <property type="match status" value="1"/>
</dbReference>
<dbReference type="AlphaFoldDB" id="A0A4R4PNG5"/>
<dbReference type="Pfam" id="PF00082">
    <property type="entry name" value="Peptidase_S8"/>
    <property type="match status" value="1"/>
</dbReference>
<dbReference type="InterPro" id="IPR015500">
    <property type="entry name" value="Peptidase_S8_subtilisin-rel"/>
</dbReference>
<dbReference type="Gene3D" id="3.30.70.80">
    <property type="entry name" value="Peptidase S8 propeptide/proteinase inhibitor I9"/>
    <property type="match status" value="1"/>
</dbReference>
<keyword evidence="2 5" id="KW-0645">Protease</keyword>
<evidence type="ECO:0000256" key="7">
    <source>
        <dbReference type="SAM" id="MobiDB-lite"/>
    </source>
</evidence>
<dbReference type="InterPro" id="IPR036852">
    <property type="entry name" value="Peptidase_S8/S53_dom_sf"/>
</dbReference>
<dbReference type="GO" id="GO:0005615">
    <property type="term" value="C:extracellular space"/>
    <property type="evidence" value="ECO:0007669"/>
    <property type="project" value="TreeGrafter"/>
</dbReference>
<keyword evidence="3 5" id="KW-0378">Hydrolase</keyword>
<dbReference type="SUPFAM" id="SSF52743">
    <property type="entry name" value="Subtilisin-like"/>
    <property type="match status" value="1"/>
</dbReference>
<accession>A0A4R4PNG5</accession>
<dbReference type="GO" id="GO:0006508">
    <property type="term" value="P:proteolysis"/>
    <property type="evidence" value="ECO:0007669"/>
    <property type="project" value="UniProtKB-KW"/>
</dbReference>
<dbReference type="RefSeq" id="WP_132411681.1">
    <property type="nucleotide sequence ID" value="NZ_SMKA01000160.1"/>
</dbReference>
<gene>
    <name evidence="10" type="ORF">E1261_28040</name>
</gene>
<feature type="region of interest" description="Disordered" evidence="7">
    <location>
        <begin position="115"/>
        <end position="134"/>
    </location>
</feature>
<feature type="active site" description="Charge relay system" evidence="5">
    <location>
        <position position="336"/>
    </location>
</feature>
<sequence>MPYLALGRLAAVLTTTAALTVAGLGTAQAAEGRILKAGEPGTIAGSYLVALTGSTTTARSQAGDLTDRYDGTLGRVFSAAFRGFSVQMTEAQAKRLAADPAVRYVEQNATARISETRGLDRTDQRDLPLSNSYTAPNDGSGVTAYVVDTGMDLDHPDYGGRASSGYDFIDNDADASDCQGHGTHVGGTVGGNTWGVAKKVKLVAVRVLNCQGTGSYDAIIAGVDYVTKNAPQAAVGNMSLGGSKSQALNDAVAKSIDAGVAWAVAAGNEGQDACNVSPASTPGALTTASSDQQDKRSIFNTSQSSNFGTCVDLFAPGSAITSSTNGGGSGNMSGTSMASPHVAGALALYFSANPSGTVANANAKIVDTSTPGKITDLRGSPNKLLYVNELGGGSQPPAGQPPKASFTVQCQWAACSFNGSGSTDPDNDIASYAWNFGDGKTGTGVTASNTYGNTQKTYTAQLKVTDRTGNTSTATKQVQCWSVGAQAFCFGQ</sequence>
<dbReference type="SUPFAM" id="SSF49299">
    <property type="entry name" value="PKD domain"/>
    <property type="match status" value="1"/>
</dbReference>
<evidence type="ECO:0000256" key="2">
    <source>
        <dbReference type="ARBA" id="ARBA00022670"/>
    </source>
</evidence>
<feature type="signal peptide" evidence="8">
    <location>
        <begin position="1"/>
        <end position="29"/>
    </location>
</feature>
<evidence type="ECO:0000256" key="3">
    <source>
        <dbReference type="ARBA" id="ARBA00022801"/>
    </source>
</evidence>
<evidence type="ECO:0000256" key="8">
    <source>
        <dbReference type="SAM" id="SignalP"/>
    </source>
</evidence>
<keyword evidence="4 5" id="KW-0720">Serine protease</keyword>